<organism evidence="9 10">
    <name type="scientific">Anabarilius grahami</name>
    <name type="common">Kanglang fish</name>
    <name type="synonym">Barilius grahami</name>
    <dbReference type="NCBI Taxonomy" id="495550"/>
    <lineage>
        <taxon>Eukaryota</taxon>
        <taxon>Metazoa</taxon>
        <taxon>Chordata</taxon>
        <taxon>Craniata</taxon>
        <taxon>Vertebrata</taxon>
        <taxon>Euteleostomi</taxon>
        <taxon>Actinopterygii</taxon>
        <taxon>Neopterygii</taxon>
        <taxon>Teleostei</taxon>
        <taxon>Ostariophysi</taxon>
        <taxon>Cypriniformes</taxon>
        <taxon>Xenocyprididae</taxon>
        <taxon>Xenocypridinae</taxon>
        <taxon>Xenocypridinae incertae sedis</taxon>
        <taxon>Anabarilius</taxon>
    </lineage>
</organism>
<dbReference type="GO" id="GO:0004357">
    <property type="term" value="F:glutamate-cysteine ligase activity"/>
    <property type="evidence" value="ECO:0007669"/>
    <property type="project" value="UniProtKB-UniRule"/>
</dbReference>
<comment type="catalytic activity">
    <reaction evidence="8">
        <text>L-cysteine + L-glutamate + ATP = gamma-L-glutamyl-L-cysteine + ADP + phosphate + H(+)</text>
        <dbReference type="Rhea" id="RHEA:13285"/>
        <dbReference type="ChEBI" id="CHEBI:15378"/>
        <dbReference type="ChEBI" id="CHEBI:29985"/>
        <dbReference type="ChEBI" id="CHEBI:30616"/>
        <dbReference type="ChEBI" id="CHEBI:35235"/>
        <dbReference type="ChEBI" id="CHEBI:43474"/>
        <dbReference type="ChEBI" id="CHEBI:58173"/>
        <dbReference type="ChEBI" id="CHEBI:456216"/>
        <dbReference type="EC" id="6.3.2.2"/>
    </reaction>
</comment>
<dbReference type="GO" id="GO:0043066">
    <property type="term" value="P:negative regulation of apoptotic process"/>
    <property type="evidence" value="ECO:0007669"/>
    <property type="project" value="UniProtKB-ARBA"/>
</dbReference>
<evidence type="ECO:0000256" key="7">
    <source>
        <dbReference type="ARBA" id="ARBA00022840"/>
    </source>
</evidence>
<keyword evidence="4 8" id="KW-0436">Ligase</keyword>
<dbReference type="OrthoDB" id="7939818at2759"/>
<dbReference type="Proteomes" id="UP000281406">
    <property type="component" value="Unassembled WGS sequence"/>
</dbReference>
<evidence type="ECO:0000256" key="6">
    <source>
        <dbReference type="ARBA" id="ARBA00022741"/>
    </source>
</evidence>
<comment type="similarity">
    <text evidence="2 8">Belongs to the glutamate--cysteine ligase type 3 family.</text>
</comment>
<gene>
    <name evidence="9" type="ORF">DPX16_8698</name>
</gene>
<protein>
    <recommendedName>
        <fullName evidence="8">Glutamate--cysteine ligase</fullName>
        <ecNumber evidence="8">6.3.2.2</ecNumber>
    </recommendedName>
    <alternativeName>
        <fullName evidence="8">Gamma-ECS</fullName>
    </alternativeName>
    <alternativeName>
        <fullName evidence="8">Gamma-glutamylcysteine synthetase</fullName>
    </alternativeName>
</protein>
<evidence type="ECO:0000256" key="2">
    <source>
        <dbReference type="ARBA" id="ARBA00008100"/>
    </source>
</evidence>
<dbReference type="Gene3D" id="3.30.590.50">
    <property type="match status" value="2"/>
</dbReference>
<dbReference type="GO" id="GO:0006750">
    <property type="term" value="P:glutathione biosynthetic process"/>
    <property type="evidence" value="ECO:0007669"/>
    <property type="project" value="UniProtKB-UniRule"/>
</dbReference>
<dbReference type="PANTHER" id="PTHR11164">
    <property type="entry name" value="GLUTAMATE CYSTEINE LIGASE"/>
    <property type="match status" value="1"/>
</dbReference>
<comment type="caution">
    <text evidence="9">The sequence shown here is derived from an EMBL/GenBank/DDBJ whole genome shotgun (WGS) entry which is preliminary data.</text>
</comment>
<evidence type="ECO:0000313" key="9">
    <source>
        <dbReference type="EMBL" id="ROL44276.1"/>
    </source>
</evidence>
<evidence type="ECO:0000256" key="3">
    <source>
        <dbReference type="ARBA" id="ARBA00011532"/>
    </source>
</evidence>
<proteinExistence type="inferred from homology"/>
<dbReference type="FunFam" id="1.10.8.960:FF:000001">
    <property type="entry name" value="Glutamate--cysteine ligase catalytic subunit"/>
    <property type="match status" value="1"/>
</dbReference>
<keyword evidence="5 8" id="KW-0317">Glutathione biosynthesis</keyword>
<accession>A0A3N0YDH7</accession>
<evidence type="ECO:0000256" key="4">
    <source>
        <dbReference type="ARBA" id="ARBA00022598"/>
    </source>
</evidence>
<comment type="pathway">
    <text evidence="1 8">Sulfur metabolism; glutathione biosynthesis; glutathione from L-cysteine and L-glutamate: step 1/2.</text>
</comment>
<dbReference type="AlphaFoldDB" id="A0A3N0YDH7"/>
<dbReference type="UniPathway" id="UPA00142">
    <property type="reaction ID" value="UER00209"/>
</dbReference>
<dbReference type="GO" id="GO:0017109">
    <property type="term" value="C:glutamate-cysteine ligase complex"/>
    <property type="evidence" value="ECO:0007669"/>
    <property type="project" value="TreeGrafter"/>
</dbReference>
<dbReference type="EMBL" id="RJVU01046259">
    <property type="protein sequence ID" value="ROL44276.1"/>
    <property type="molecule type" value="Genomic_DNA"/>
</dbReference>
<reference evidence="9 10" key="1">
    <citation type="submission" date="2018-10" db="EMBL/GenBank/DDBJ databases">
        <title>Genome assembly for a Yunnan-Guizhou Plateau 3E fish, Anabarilius grahami (Regan), and its evolutionary and genetic applications.</title>
        <authorList>
            <person name="Jiang W."/>
        </authorList>
    </citation>
    <scope>NUCLEOTIDE SEQUENCE [LARGE SCALE GENOMIC DNA]</scope>
    <source>
        <strain evidence="9">AG-KIZ</strain>
        <tissue evidence="9">Muscle</tissue>
    </source>
</reference>
<dbReference type="InterPro" id="IPR004308">
    <property type="entry name" value="GCS"/>
</dbReference>
<keyword evidence="10" id="KW-1185">Reference proteome</keyword>
<dbReference type="PANTHER" id="PTHR11164:SF0">
    <property type="entry name" value="GLUTAMATE--CYSTEINE LIGASE CATALYTIC SUBUNIT"/>
    <property type="match status" value="1"/>
</dbReference>
<evidence type="ECO:0000256" key="8">
    <source>
        <dbReference type="RuleBase" id="RU367135"/>
    </source>
</evidence>
<name>A0A3N0YDH7_ANAGA</name>
<dbReference type="EC" id="6.3.2.2" evidence="8"/>
<evidence type="ECO:0000256" key="1">
    <source>
        <dbReference type="ARBA" id="ARBA00005006"/>
    </source>
</evidence>
<dbReference type="FunFam" id="3.30.590.50:FF:000002">
    <property type="entry name" value="Glutamate--cysteine ligase catalytic subunit"/>
    <property type="match status" value="1"/>
</dbReference>
<dbReference type="Pfam" id="PF03074">
    <property type="entry name" value="GCS"/>
    <property type="match status" value="1"/>
</dbReference>
<sequence>MGLLSQGSPLNWEETKKHADHVRKHGILQFLNIYNKVKERQKDVLKWGDEVEYMLVEMDERHEKVRLVLNGKDVLETLQEKGEKINPNHPTLWRPEYGSYMIEGTPGQPYGGTMSEFNTVEDNMGKRRREASSVLSQNQTLLTVTSFPRLGCPGFTLPEYKPTPVEKGVSKSLFFPDEAINRHPRFSTLTRNIRHRRGEKVVINVPIFKDKNTPSPFVETFPEDDGEAARGALPDHIYMDAMGFGMGNCCLQVTFQACSIREARYLYDQLAVFCPIVMALSAASPFYRGFVSDNDCRWGVISASVDDRTREERGLEPLKNNKFRINKSRYDSIDSYLSCCGEKYNDIELTIDEEINKQLLDAGIDKLLAQHIAHLFIRDPLSLFMEKIHLDDENESDHFENLQSTNWQTMRFKPPPPNSDIGWRVEFRPMEVDENMKVAQKRNAVQEGMFYFRKDVFKGCNPVLDPPSTAQNGVESEVSDGEEFTLMSIDTIINGKEGVFHGLIPMLNSYLENMEVDVDTRCTILNYLKLIKKRASGELMTMAKWMREFVAKHPQYKQDSVITDKINYDLLHKCDRIAKGEEKCPELIGEPVNRGK</sequence>
<dbReference type="GO" id="GO:0005524">
    <property type="term" value="F:ATP binding"/>
    <property type="evidence" value="ECO:0007669"/>
    <property type="project" value="UniProtKB-UniRule"/>
</dbReference>
<evidence type="ECO:0000313" key="10">
    <source>
        <dbReference type="Proteomes" id="UP000281406"/>
    </source>
</evidence>
<comment type="subunit">
    <text evidence="3">Heterodimer of a catalytic heavy chain and a regulatory light chain.</text>
</comment>
<keyword evidence="7 8" id="KW-0067">ATP-binding</keyword>
<keyword evidence="6 8" id="KW-0547">Nucleotide-binding</keyword>
<dbReference type="InterPro" id="IPR014746">
    <property type="entry name" value="Gln_synth/guanido_kin_cat_dom"/>
</dbReference>
<dbReference type="Gene3D" id="1.10.8.960">
    <property type="match status" value="1"/>
</dbReference>
<evidence type="ECO:0000256" key="5">
    <source>
        <dbReference type="ARBA" id="ARBA00022684"/>
    </source>
</evidence>
<dbReference type="SUPFAM" id="SSF55931">
    <property type="entry name" value="Glutamine synthetase/guanido kinase"/>
    <property type="match status" value="1"/>
</dbReference>